<dbReference type="SUPFAM" id="SSF46785">
    <property type="entry name" value="Winged helix' DNA-binding domain"/>
    <property type="match status" value="1"/>
</dbReference>
<dbReference type="InterPro" id="IPR039422">
    <property type="entry name" value="MarR/SlyA-like"/>
</dbReference>
<name>A0ABV6VWL3_9ACTN</name>
<dbReference type="PROSITE" id="PS01117">
    <property type="entry name" value="HTH_MARR_1"/>
    <property type="match status" value="1"/>
</dbReference>
<dbReference type="SMART" id="SM00347">
    <property type="entry name" value="HTH_MARR"/>
    <property type="match status" value="1"/>
</dbReference>
<evidence type="ECO:0000256" key="3">
    <source>
        <dbReference type="ARBA" id="ARBA00023163"/>
    </source>
</evidence>
<dbReference type="Gene3D" id="1.10.10.10">
    <property type="entry name" value="Winged helix-like DNA-binding domain superfamily/Winged helix DNA-binding domain"/>
    <property type="match status" value="1"/>
</dbReference>
<evidence type="ECO:0000259" key="4">
    <source>
        <dbReference type="PROSITE" id="PS50995"/>
    </source>
</evidence>
<dbReference type="RefSeq" id="WP_380536420.1">
    <property type="nucleotide sequence ID" value="NZ_JBHFAB010000009.1"/>
</dbReference>
<keyword evidence="3" id="KW-0804">Transcription</keyword>
<evidence type="ECO:0000313" key="6">
    <source>
        <dbReference type="Proteomes" id="UP001592531"/>
    </source>
</evidence>
<dbReference type="InterPro" id="IPR036388">
    <property type="entry name" value="WH-like_DNA-bd_sf"/>
</dbReference>
<dbReference type="EMBL" id="JBHFAB010000009">
    <property type="protein sequence ID" value="MFC1417892.1"/>
    <property type="molecule type" value="Genomic_DNA"/>
</dbReference>
<dbReference type="PROSITE" id="PS50995">
    <property type="entry name" value="HTH_MARR_2"/>
    <property type="match status" value="1"/>
</dbReference>
<dbReference type="CDD" id="cd00090">
    <property type="entry name" value="HTH_ARSR"/>
    <property type="match status" value="1"/>
</dbReference>
<dbReference type="InterPro" id="IPR036390">
    <property type="entry name" value="WH_DNA-bd_sf"/>
</dbReference>
<gene>
    <name evidence="5" type="ORF">ACEZDE_14745</name>
</gene>
<proteinExistence type="predicted"/>
<dbReference type="InterPro" id="IPR023187">
    <property type="entry name" value="Tscrpt_reg_MarR-type_CS"/>
</dbReference>
<dbReference type="PANTHER" id="PTHR33164:SF57">
    <property type="entry name" value="MARR-FAMILY TRANSCRIPTIONAL REGULATOR"/>
    <property type="match status" value="1"/>
</dbReference>
<keyword evidence="6" id="KW-1185">Reference proteome</keyword>
<dbReference type="Proteomes" id="UP001592531">
    <property type="component" value="Unassembled WGS sequence"/>
</dbReference>
<evidence type="ECO:0000313" key="5">
    <source>
        <dbReference type="EMBL" id="MFC1417892.1"/>
    </source>
</evidence>
<accession>A0ABV6VWL3</accession>
<comment type="caution">
    <text evidence="5">The sequence shown here is derived from an EMBL/GenBank/DDBJ whole genome shotgun (WGS) entry which is preliminary data.</text>
</comment>
<protein>
    <submittedName>
        <fullName evidence="5">MarR family winged helix-turn-helix transcriptional regulator</fullName>
    </submittedName>
</protein>
<keyword evidence="1" id="KW-0805">Transcription regulation</keyword>
<keyword evidence="2" id="KW-0238">DNA-binding</keyword>
<evidence type="ECO:0000256" key="1">
    <source>
        <dbReference type="ARBA" id="ARBA00023015"/>
    </source>
</evidence>
<evidence type="ECO:0000256" key="2">
    <source>
        <dbReference type="ARBA" id="ARBA00023125"/>
    </source>
</evidence>
<dbReference type="Pfam" id="PF01047">
    <property type="entry name" value="MarR"/>
    <property type="match status" value="1"/>
</dbReference>
<reference evidence="5 6" key="1">
    <citation type="submission" date="2024-09" db="EMBL/GenBank/DDBJ databases">
        <authorList>
            <person name="Lee S.D."/>
        </authorList>
    </citation>
    <scope>NUCLEOTIDE SEQUENCE [LARGE SCALE GENOMIC DNA]</scope>
    <source>
        <strain evidence="5 6">N8-3</strain>
    </source>
</reference>
<dbReference type="InterPro" id="IPR000835">
    <property type="entry name" value="HTH_MarR-typ"/>
</dbReference>
<feature type="domain" description="HTH marR-type" evidence="4">
    <location>
        <begin position="13"/>
        <end position="143"/>
    </location>
</feature>
<dbReference type="InterPro" id="IPR011991">
    <property type="entry name" value="ArsR-like_HTH"/>
</dbReference>
<organism evidence="5 6">
    <name type="scientific">Streptacidiphilus cavernicola</name>
    <dbReference type="NCBI Taxonomy" id="3342716"/>
    <lineage>
        <taxon>Bacteria</taxon>
        <taxon>Bacillati</taxon>
        <taxon>Actinomycetota</taxon>
        <taxon>Actinomycetes</taxon>
        <taxon>Kitasatosporales</taxon>
        <taxon>Streptomycetaceae</taxon>
        <taxon>Streptacidiphilus</taxon>
    </lineage>
</organism>
<sequence length="173" mass="18945">MRQDQGSSASEAATALGDEIQRFVRLVNAWKQRSREDPGGGDRALLARLVSCGPRRATDLAVDTMLDLSTVSRQIRSLVDRGLVDRRPDPEDRRGALLSATPAGVLAFEHARDQRNQKLARILDAWPAEDRHQLVRLFGRLNDDFADNRAELFGGPVGITTPPAATAHPGETT</sequence>
<dbReference type="PANTHER" id="PTHR33164">
    <property type="entry name" value="TRANSCRIPTIONAL REGULATOR, MARR FAMILY"/>
    <property type="match status" value="1"/>
</dbReference>